<keyword evidence="2" id="KW-0378">Hydrolase</keyword>
<dbReference type="InterPro" id="IPR052897">
    <property type="entry name" value="Sec-Metab_Biosynth_Hydrolase"/>
</dbReference>
<dbReference type="InterPro" id="IPR000073">
    <property type="entry name" value="AB_hydrolase_1"/>
</dbReference>
<keyword evidence="3" id="KW-1185">Reference proteome</keyword>
<dbReference type="GO" id="GO:0016787">
    <property type="term" value="F:hydrolase activity"/>
    <property type="evidence" value="ECO:0007669"/>
    <property type="project" value="UniProtKB-KW"/>
</dbReference>
<dbReference type="PANTHER" id="PTHR37017:SF11">
    <property type="entry name" value="ESTERASE_LIPASE_THIOESTERASE DOMAIN-CONTAINING PROTEIN"/>
    <property type="match status" value="1"/>
</dbReference>
<dbReference type="Proteomes" id="UP001527882">
    <property type="component" value="Unassembled WGS sequence"/>
</dbReference>
<feature type="domain" description="AB hydrolase-1" evidence="1">
    <location>
        <begin position="14"/>
        <end position="231"/>
    </location>
</feature>
<name>A0ABT4QEU6_9BACL</name>
<dbReference type="RefSeq" id="WP_269883905.1">
    <property type="nucleotide sequence ID" value="NZ_JAQAGZ010000017.1"/>
</dbReference>
<dbReference type="SUPFAM" id="SSF53474">
    <property type="entry name" value="alpha/beta-Hydrolases"/>
    <property type="match status" value="1"/>
</dbReference>
<evidence type="ECO:0000313" key="2">
    <source>
        <dbReference type="EMBL" id="MCZ8515375.1"/>
    </source>
</evidence>
<dbReference type="Pfam" id="PF12697">
    <property type="entry name" value="Abhydrolase_6"/>
    <property type="match status" value="1"/>
</dbReference>
<reference evidence="2 3" key="1">
    <citation type="submission" date="2022-12" db="EMBL/GenBank/DDBJ databases">
        <title>Draft genome sequence of Paenibacillus sp. dW9.</title>
        <authorList>
            <person name="Choi E.-W."/>
            <person name="Kim D.-U."/>
        </authorList>
    </citation>
    <scope>NUCLEOTIDE SEQUENCE [LARGE SCALE GENOMIC DNA]</scope>
    <source>
        <strain evidence="3">dW9</strain>
    </source>
</reference>
<comment type="caution">
    <text evidence="2">The sequence shown here is derived from an EMBL/GenBank/DDBJ whole genome shotgun (WGS) entry which is preliminary data.</text>
</comment>
<evidence type="ECO:0000313" key="3">
    <source>
        <dbReference type="Proteomes" id="UP001527882"/>
    </source>
</evidence>
<proteinExistence type="predicted"/>
<dbReference type="PANTHER" id="PTHR37017">
    <property type="entry name" value="AB HYDROLASE-1 DOMAIN-CONTAINING PROTEIN-RELATED"/>
    <property type="match status" value="1"/>
</dbReference>
<sequence length="249" mass="27616">MRVEERLQERIGFVFIYGAGLRHQIWDQVVSGLEHPVLVVNYPGRKEEERSRQELTLKDYVDYIKGQVGAWNVEKFVIVAHSLGGLLALQIAAEFPGRVVGLAAIGAAIPKRGGSFLSVLPFPKRLMLSILLPRVGTKPPDSAIRTGLCNDLSPTQAEEIIRNFVPESVRLYSDPVDVSIPAVPRLYLKLEKDKEFSPSLQNKMIAHFSPNAIQSLPAGHLPMLSKPEEVCVALRNFLSNINPSSWSLS</sequence>
<gene>
    <name evidence="2" type="ORF">O9H85_23780</name>
</gene>
<protein>
    <submittedName>
        <fullName evidence="2">Alpha/beta hydrolase</fullName>
    </submittedName>
</protein>
<accession>A0ABT4QEU6</accession>
<evidence type="ECO:0000259" key="1">
    <source>
        <dbReference type="Pfam" id="PF12697"/>
    </source>
</evidence>
<dbReference type="EMBL" id="JAQAGZ010000017">
    <property type="protein sequence ID" value="MCZ8515375.1"/>
    <property type="molecule type" value="Genomic_DNA"/>
</dbReference>
<dbReference type="Gene3D" id="3.40.50.1820">
    <property type="entry name" value="alpha/beta hydrolase"/>
    <property type="match status" value="1"/>
</dbReference>
<dbReference type="InterPro" id="IPR029058">
    <property type="entry name" value="AB_hydrolase_fold"/>
</dbReference>
<organism evidence="2 3">
    <name type="scientific">Paenibacillus gyeongsangnamensis</name>
    <dbReference type="NCBI Taxonomy" id="3388067"/>
    <lineage>
        <taxon>Bacteria</taxon>
        <taxon>Bacillati</taxon>
        <taxon>Bacillota</taxon>
        <taxon>Bacilli</taxon>
        <taxon>Bacillales</taxon>
        <taxon>Paenibacillaceae</taxon>
        <taxon>Paenibacillus</taxon>
    </lineage>
</organism>